<keyword evidence="6" id="KW-0547">Nucleotide-binding</keyword>
<sequence length="1490" mass="165511">MLREPPDVSALVAPPIKVSPVQLPRFCSRYYGLRVTVNRSRGHRWEEAARTVYTGSAMFPDALEAAGRVEGLPLSSPQPLPELEEEDVEASVETRGPKRRGRYRQSLQLLKPFRITHKHQHPVDNAGLFSFMTLHWLSPLALKAYKASSLTIDDVWGLSCHEASEINCQRLEALWHDELKRRGREEASLTRVFWRFCQTRMLVAIFSLLLTMVAGFVGPALLVRALLEYSQSSECHVPYGLSLVAGIFLMELMRSWSLALMWAVNYRTAARLRGAALTFAFNKILRLRSTKDIGPGELINICSSDGQRLYEAVSMGCLLAGGPLVGMLGLSYTTYFLGPTALLGSAVFILFYPTMMLASRLTAYFRKKCVTVTDRRVRLMNEILGCIKFIKMYCWEDAFARNIYKVRSEERGILEKAGVVQSLTVGVAPIVVVIASACTFTLHMALGYDLTAAERLFMMDDREVVLVKMEDPSNAVEFQDATLAWEKARSPAAKPNPPPKKRGGMKRVLRREKLSLYISTEDGKENKEGPNAQSLLTNMEQESPQSTISSTQSIRPPLHKTLHRIDLRVKRGSLVGICGGVGSGKSSLLSALLGQMTLLEGNVAVTGGFAYVSQQAWILNDSLKENILFGNDYDQDKYHAALEACCLLPDLTELPYGDMTEIGERGANLSGGQRQRVSLARALYSDRPILLLDDPLSAVDACVGSHVFYKAIRGVAKDKTVLFVTHQLQYLSECDHVILMKDGQIAEYGTHAQLMGKERDYAALFNSMQQENLVKENLKNKQQRAGTEKADSAVVNAKVGPKVESKKGGQLMKAEEKGSGAVDWSVYGAYIKASGGPIVLIINIFLFLSTTGSIAFSNWWLSHWIRQGSGNTSLILSNETMEGNSMRLNPYIRYYSTVYIASMGAALLLKTMRGLVFVKCTVKAASTLHDKLFRRLLLSPMRFFDTTPLGRILTRFSRDMDEVDVRLAMQAEMLLQNLTLVLFCLGMVSIVFPWFLISILPLGAFLCVVNRVSSRKTPRFVNKPLSLTLLRGRRIGVCQLYGRLCATVLIVLHISSDSVKCPELCQENGVLIRELKRLENISQSPFTSHITSSLQGLSTIHAYGRGQDFLQRYQELLDTNQASNYLFSCAMRWLAVRLDLISISLITAVALLIVFMHNQIPPAYAGLAISYAVQLTGLFQFTVRLLTETEARFTSVERINHYIKCLESEAPRQSPEAAAPAPSWPQQGEITFQNVEMCYHDDLPLVLKNLSFTILPEETIGIVGRTGSGKSSLGVALFRLVELTGGSITIDGINIAQIGLDDLRSKLAIIPQEPVLFIGTVRSNLDPWDQYSDSQVWEALEKTHIKEMVSQLPHSLHSEVTENGENFSGGRTTASLCGQSSAAQQQGAVCGMLLVHIYMWNVVWHVLILDEATAAIDTETDHLIQETIRCAFGSCTTIIIAHRLNTVMSCSRVMVLDNGQILEFDSPAALLADENSRFRAMIEASENQSR</sequence>
<dbReference type="InterPro" id="IPR003439">
    <property type="entry name" value="ABC_transporter-like_ATP-bd"/>
</dbReference>
<dbReference type="PROSITE" id="PS50893">
    <property type="entry name" value="ABC_TRANSPORTER_2"/>
    <property type="match status" value="2"/>
</dbReference>
<evidence type="ECO:0000313" key="14">
    <source>
        <dbReference type="EMBL" id="TKS72146.1"/>
    </source>
</evidence>
<evidence type="ECO:0000259" key="13">
    <source>
        <dbReference type="PROSITE" id="PS50929"/>
    </source>
</evidence>
<dbReference type="CDD" id="cd03250">
    <property type="entry name" value="ABCC_MRP_domain1"/>
    <property type="match status" value="1"/>
</dbReference>
<feature type="transmembrane region" description="Helical" evidence="11">
    <location>
        <begin position="980"/>
        <end position="1009"/>
    </location>
</feature>
<evidence type="ECO:0000256" key="10">
    <source>
        <dbReference type="SAM" id="MobiDB-lite"/>
    </source>
</evidence>
<evidence type="ECO:0000256" key="2">
    <source>
        <dbReference type="ARBA" id="ARBA00009726"/>
    </source>
</evidence>
<feature type="region of interest" description="Disordered" evidence="10">
    <location>
        <begin position="73"/>
        <end position="99"/>
    </location>
</feature>
<dbReference type="Pfam" id="PF00005">
    <property type="entry name" value="ABC_tran"/>
    <property type="match status" value="2"/>
</dbReference>
<evidence type="ECO:0000256" key="7">
    <source>
        <dbReference type="ARBA" id="ARBA00022840"/>
    </source>
</evidence>
<dbReference type="Proteomes" id="UP000298787">
    <property type="component" value="Chromosome 6"/>
</dbReference>
<evidence type="ECO:0000256" key="1">
    <source>
        <dbReference type="ARBA" id="ARBA00004127"/>
    </source>
</evidence>
<dbReference type="SUPFAM" id="SSF90123">
    <property type="entry name" value="ABC transporter transmembrane region"/>
    <property type="match status" value="3"/>
</dbReference>
<dbReference type="InterPro" id="IPR036640">
    <property type="entry name" value="ABC1_TM_sf"/>
</dbReference>
<keyword evidence="4 11" id="KW-0812">Transmembrane</keyword>
<feature type="domain" description="ABC transporter" evidence="12">
    <location>
        <begin position="545"/>
        <end position="767"/>
    </location>
</feature>
<dbReference type="Gene3D" id="3.40.50.300">
    <property type="entry name" value="P-loop containing nucleotide triphosphate hydrolases"/>
    <property type="match status" value="2"/>
</dbReference>
<dbReference type="EMBL" id="CM014083">
    <property type="protein sequence ID" value="TKS72146.1"/>
    <property type="molecule type" value="Genomic_DNA"/>
</dbReference>
<reference evidence="14 15" key="1">
    <citation type="submission" date="2019-01" db="EMBL/GenBank/DDBJ databases">
        <title>Genome Assembly of Collichthys lucidus.</title>
        <authorList>
            <person name="Cai M."/>
            <person name="Xiao S."/>
        </authorList>
    </citation>
    <scope>NUCLEOTIDE SEQUENCE [LARGE SCALE GENOMIC DNA]</scope>
    <source>
        <strain evidence="14">JT15FE1705JMU</strain>
        <tissue evidence="14">Muscle</tissue>
    </source>
</reference>
<dbReference type="GO" id="GO:0005524">
    <property type="term" value="F:ATP binding"/>
    <property type="evidence" value="ECO:0007669"/>
    <property type="project" value="UniProtKB-KW"/>
</dbReference>
<feature type="transmembrane region" description="Helical" evidence="11">
    <location>
        <begin position="201"/>
        <end position="227"/>
    </location>
</feature>
<dbReference type="InterPro" id="IPR050173">
    <property type="entry name" value="ABC_transporter_C-like"/>
</dbReference>
<keyword evidence="8 11" id="KW-1133">Transmembrane helix</keyword>
<dbReference type="InterPro" id="IPR003593">
    <property type="entry name" value="AAA+_ATPase"/>
</dbReference>
<evidence type="ECO:0000256" key="4">
    <source>
        <dbReference type="ARBA" id="ARBA00022692"/>
    </source>
</evidence>
<dbReference type="InterPro" id="IPR011527">
    <property type="entry name" value="ABC1_TM_dom"/>
</dbReference>
<dbReference type="GO" id="GO:0012505">
    <property type="term" value="C:endomembrane system"/>
    <property type="evidence" value="ECO:0007669"/>
    <property type="project" value="UniProtKB-SubCell"/>
</dbReference>
<organism evidence="14 15">
    <name type="scientific">Collichthys lucidus</name>
    <name type="common">Big head croaker</name>
    <name type="synonym">Sciaena lucida</name>
    <dbReference type="NCBI Taxonomy" id="240159"/>
    <lineage>
        <taxon>Eukaryota</taxon>
        <taxon>Metazoa</taxon>
        <taxon>Chordata</taxon>
        <taxon>Craniata</taxon>
        <taxon>Vertebrata</taxon>
        <taxon>Euteleostomi</taxon>
        <taxon>Actinopterygii</taxon>
        <taxon>Neopterygii</taxon>
        <taxon>Teleostei</taxon>
        <taxon>Neoteleostei</taxon>
        <taxon>Acanthomorphata</taxon>
        <taxon>Eupercaria</taxon>
        <taxon>Sciaenidae</taxon>
        <taxon>Collichthys</taxon>
    </lineage>
</organism>
<evidence type="ECO:0000256" key="3">
    <source>
        <dbReference type="ARBA" id="ARBA00022448"/>
    </source>
</evidence>
<keyword evidence="7" id="KW-0067">ATP-binding</keyword>
<dbReference type="PROSITE" id="PS00211">
    <property type="entry name" value="ABC_TRANSPORTER_1"/>
    <property type="match status" value="1"/>
</dbReference>
<keyword evidence="9 11" id="KW-0472">Membrane</keyword>
<dbReference type="GO" id="GO:0016887">
    <property type="term" value="F:ATP hydrolysis activity"/>
    <property type="evidence" value="ECO:0007669"/>
    <property type="project" value="InterPro"/>
</dbReference>
<dbReference type="Pfam" id="PF00664">
    <property type="entry name" value="ABC_membrane"/>
    <property type="match status" value="3"/>
</dbReference>
<keyword evidence="5" id="KW-0677">Repeat</keyword>
<evidence type="ECO:0000259" key="12">
    <source>
        <dbReference type="PROSITE" id="PS50893"/>
    </source>
</evidence>
<dbReference type="GO" id="GO:0140359">
    <property type="term" value="F:ABC-type transporter activity"/>
    <property type="evidence" value="ECO:0007669"/>
    <property type="project" value="InterPro"/>
</dbReference>
<dbReference type="SMART" id="SM00382">
    <property type="entry name" value="AAA"/>
    <property type="match status" value="2"/>
</dbReference>
<keyword evidence="3" id="KW-0813">Transport</keyword>
<evidence type="ECO:0000256" key="11">
    <source>
        <dbReference type="SAM" id="Phobius"/>
    </source>
</evidence>
<keyword evidence="15" id="KW-1185">Reference proteome</keyword>
<dbReference type="FunFam" id="1.20.1560.10:FF:000012">
    <property type="entry name" value="ATP binding cassette subfamily C member 5"/>
    <property type="match status" value="1"/>
</dbReference>
<feature type="transmembrane region" description="Helical" evidence="11">
    <location>
        <begin position="239"/>
        <end position="264"/>
    </location>
</feature>
<dbReference type="CDD" id="cd03244">
    <property type="entry name" value="ABCC_MRP_domain2"/>
    <property type="match status" value="1"/>
</dbReference>
<feature type="transmembrane region" description="Helical" evidence="11">
    <location>
        <begin position="336"/>
        <end position="358"/>
    </location>
</feature>
<feature type="transmembrane region" description="Helical" evidence="11">
    <location>
        <begin position="838"/>
        <end position="861"/>
    </location>
</feature>
<feature type="transmembrane region" description="Helical" evidence="11">
    <location>
        <begin position="309"/>
        <end position="330"/>
    </location>
</feature>
<feature type="domain" description="ABC transmembrane type-1" evidence="13">
    <location>
        <begin position="202"/>
        <end position="454"/>
    </location>
</feature>
<evidence type="ECO:0000256" key="9">
    <source>
        <dbReference type="ARBA" id="ARBA00023136"/>
    </source>
</evidence>
<evidence type="ECO:0000256" key="6">
    <source>
        <dbReference type="ARBA" id="ARBA00022741"/>
    </source>
</evidence>
<dbReference type="InterPro" id="IPR017871">
    <property type="entry name" value="ABC_transporter-like_CS"/>
</dbReference>
<dbReference type="InterPro" id="IPR027417">
    <property type="entry name" value="P-loop_NTPase"/>
</dbReference>
<dbReference type="GO" id="GO:0016020">
    <property type="term" value="C:membrane"/>
    <property type="evidence" value="ECO:0007669"/>
    <property type="project" value="InterPro"/>
</dbReference>
<accession>A0A4U5UCB7</accession>
<dbReference type="CDD" id="cd18599">
    <property type="entry name" value="ABC_6TM_MRP5_8_9_D2"/>
    <property type="match status" value="1"/>
</dbReference>
<name>A0A4U5UCB7_COLLU</name>
<dbReference type="FunFam" id="3.40.50.300:FF:000074">
    <property type="entry name" value="Multidrug resistance-associated protein 5 isoform 1"/>
    <property type="match status" value="1"/>
</dbReference>
<dbReference type="FunFam" id="3.40.50.300:FF:000605">
    <property type="entry name" value="multidrug resistance-associated protein 5 isoform X1"/>
    <property type="match status" value="1"/>
</dbReference>
<gene>
    <name evidence="14" type="ORF">D9C73_006219</name>
</gene>
<proteinExistence type="inferred from homology"/>
<feature type="transmembrane region" description="Helical" evidence="11">
    <location>
        <begin position="1138"/>
        <end position="1157"/>
    </location>
</feature>
<feature type="domain" description="ABC transporter" evidence="12">
    <location>
        <begin position="1230"/>
        <end position="1483"/>
    </location>
</feature>
<evidence type="ECO:0000256" key="8">
    <source>
        <dbReference type="ARBA" id="ARBA00022989"/>
    </source>
</evidence>
<comment type="similarity">
    <text evidence="2">Belongs to the ABC transporter superfamily. ABCC family. Conjugate transporter (TC 3.A.1.208) subfamily.</text>
</comment>
<dbReference type="Gene3D" id="1.20.1560.10">
    <property type="entry name" value="ABC transporter type 1, transmembrane domain"/>
    <property type="match status" value="2"/>
</dbReference>
<feature type="transmembrane region" description="Helical" evidence="11">
    <location>
        <begin position="891"/>
        <end position="909"/>
    </location>
</feature>
<dbReference type="PROSITE" id="PS50929">
    <property type="entry name" value="ABC_TM1F"/>
    <property type="match status" value="2"/>
</dbReference>
<feature type="transmembrane region" description="Helical" evidence="11">
    <location>
        <begin position="423"/>
        <end position="446"/>
    </location>
</feature>
<evidence type="ECO:0000313" key="15">
    <source>
        <dbReference type="Proteomes" id="UP000298787"/>
    </source>
</evidence>
<protein>
    <submittedName>
        <fullName evidence="14">C member 5 Multi-specific organic anion transporter</fullName>
    </submittedName>
</protein>
<dbReference type="PANTHER" id="PTHR24223">
    <property type="entry name" value="ATP-BINDING CASSETTE SUB-FAMILY C"/>
    <property type="match status" value="1"/>
</dbReference>
<dbReference type="STRING" id="240159.A0A4U5UCB7"/>
<dbReference type="SUPFAM" id="SSF52540">
    <property type="entry name" value="P-loop containing nucleoside triphosphate hydrolases"/>
    <property type="match status" value="2"/>
</dbReference>
<comment type="subcellular location">
    <subcellularLocation>
        <location evidence="1">Endomembrane system</location>
        <topology evidence="1">Multi-pass membrane protein</topology>
    </subcellularLocation>
</comment>
<feature type="domain" description="ABC transmembrane type-1" evidence="13">
    <location>
        <begin position="841"/>
        <end position="1191"/>
    </location>
</feature>
<dbReference type="PANTHER" id="PTHR24223:SF355">
    <property type="entry name" value="MULTIDRUG RESISTANCE-ASSOCIATED PROTEIN 5"/>
    <property type="match status" value="1"/>
</dbReference>
<evidence type="ECO:0000256" key="5">
    <source>
        <dbReference type="ARBA" id="ARBA00022737"/>
    </source>
</evidence>
<dbReference type="CDD" id="cd18592">
    <property type="entry name" value="ABC_6TM_MRP5_8_9_D1"/>
    <property type="match status" value="1"/>
</dbReference>